<evidence type="ECO:0000313" key="3">
    <source>
        <dbReference type="Proteomes" id="UP001139031"/>
    </source>
</evidence>
<accession>A0ABS7U625</accession>
<keyword evidence="1" id="KW-0812">Transmembrane</keyword>
<evidence type="ECO:0000313" key="2">
    <source>
        <dbReference type="EMBL" id="MBZ5715836.1"/>
    </source>
</evidence>
<evidence type="ECO:0000256" key="1">
    <source>
        <dbReference type="SAM" id="Phobius"/>
    </source>
</evidence>
<proteinExistence type="predicted"/>
<organism evidence="2 3">
    <name type="scientific">Nannocystis pusilla</name>
    <dbReference type="NCBI Taxonomy" id="889268"/>
    <lineage>
        <taxon>Bacteria</taxon>
        <taxon>Pseudomonadati</taxon>
        <taxon>Myxococcota</taxon>
        <taxon>Polyangia</taxon>
        <taxon>Nannocystales</taxon>
        <taxon>Nannocystaceae</taxon>
        <taxon>Nannocystis</taxon>
    </lineage>
</organism>
<protein>
    <submittedName>
        <fullName evidence="2">Uncharacterized protein</fullName>
    </submittedName>
</protein>
<feature type="transmembrane region" description="Helical" evidence="1">
    <location>
        <begin position="208"/>
        <end position="225"/>
    </location>
</feature>
<feature type="transmembrane region" description="Helical" evidence="1">
    <location>
        <begin position="122"/>
        <end position="141"/>
    </location>
</feature>
<feature type="transmembrane region" description="Helical" evidence="1">
    <location>
        <begin position="270"/>
        <end position="288"/>
    </location>
</feature>
<feature type="transmembrane region" description="Helical" evidence="1">
    <location>
        <begin position="171"/>
        <end position="202"/>
    </location>
</feature>
<feature type="transmembrane region" description="Helical" evidence="1">
    <location>
        <begin position="237"/>
        <end position="258"/>
    </location>
</feature>
<feature type="transmembrane region" description="Helical" evidence="1">
    <location>
        <begin position="300"/>
        <end position="318"/>
    </location>
</feature>
<keyword evidence="3" id="KW-1185">Reference proteome</keyword>
<gene>
    <name evidence="2" type="ORF">K7C98_41955</name>
</gene>
<sequence length="571" mass="59976">MVRAIHARAARAARTSATRASLAFFAGTWALLAAFRAHAPLHLDTARDLLIARDCALGLYCPGAGPRSSFGGLLQGATWPRLLEVREQFGWSLAALEHAADLLLACAAAAVPLVARRIGAPANALTWALWFPGTLWTIGYPRLWNPTPWPLALVLTFLALLQAARSGGAAMFVLAAGALALAVDVHVATAVMLPLAIAVAAAGARRPVVALALAAGVFVGVLAWLSPGAFAENRATLAPYMALLLAGLGLAVVVGLLARRWFVGDGDRRARLVAVVACGYGSVALALLSLITGHGLDPRYFAPIVTPAAIVLGMRGSSLLAPRWRVGLLVAVAAGHIALWGVQRVVDRQFRLIEAEAVAAELYGRGLAFGDLYRHLRGPRAFDLVGTLAALEPNDGRTAGRDGLDWLIVRAPRAALPSPVPDAWQVVELGDSHVAVIVAAAPTVAIEPVEVCGAGDCTRVAVDVERFAQGPGMQWSARAHAGLVGLPGRLAGASAVTYRLPRRMDAAPRDIVVFPDDCGRWQVDGGRGDVVAFTVAPRRRCRWWLPPFAEVDVRDLALSSLVASAGADSPQ</sequence>
<reference evidence="2" key="1">
    <citation type="submission" date="2021-08" db="EMBL/GenBank/DDBJ databases">
        <authorList>
            <person name="Stevens D.C."/>
        </authorList>
    </citation>
    <scope>NUCLEOTIDE SEQUENCE</scope>
    <source>
        <strain evidence="2">DSM 53165</strain>
    </source>
</reference>
<name>A0ABS7U625_9BACT</name>
<dbReference type="RefSeq" id="WP_224197576.1">
    <property type="nucleotide sequence ID" value="NZ_JAIRAU010000059.1"/>
</dbReference>
<feature type="transmembrane region" description="Helical" evidence="1">
    <location>
        <begin position="324"/>
        <end position="342"/>
    </location>
</feature>
<keyword evidence="1" id="KW-1133">Transmembrane helix</keyword>
<dbReference type="Proteomes" id="UP001139031">
    <property type="component" value="Unassembled WGS sequence"/>
</dbReference>
<dbReference type="EMBL" id="JAIRAU010000059">
    <property type="protein sequence ID" value="MBZ5715836.1"/>
    <property type="molecule type" value="Genomic_DNA"/>
</dbReference>
<keyword evidence="1" id="KW-0472">Membrane</keyword>
<comment type="caution">
    <text evidence="2">The sequence shown here is derived from an EMBL/GenBank/DDBJ whole genome shotgun (WGS) entry which is preliminary data.</text>
</comment>
<feature type="transmembrane region" description="Helical" evidence="1">
    <location>
        <begin position="147"/>
        <end position="164"/>
    </location>
</feature>